<keyword evidence="4 7" id="KW-0238">DNA-binding</keyword>
<evidence type="ECO:0000256" key="7">
    <source>
        <dbReference type="PROSITE-ProRule" id="PRU00108"/>
    </source>
</evidence>
<sequence>LDHRKGVSPSAENASSVEENSESESYHHHPQSDSEDDKMMLERGSPTARARTSKDSVQHSVNGKMAIGKRRKRRILFSKSQTFELERRFRQQKYLSAPEREELANRLRLTPTQVKIWFQNHRYKTKKATHDKASSATIGSSLMASRRMPIPLLLHDPRPCGGMQRSAESRSCVSNPVPMVSSAHFSALPVDAAPPAAVGLFNRVGSFVTAAPAGVHQHHQAQQVVNPMIRPSYYLQNAWW</sequence>
<proteinExistence type="inferred from homology"/>
<evidence type="ECO:0000256" key="2">
    <source>
        <dbReference type="ARBA" id="ARBA00005661"/>
    </source>
</evidence>
<dbReference type="AlphaFoldDB" id="A0A085N1W4"/>
<feature type="DNA-binding region" description="Homeobox" evidence="7">
    <location>
        <begin position="70"/>
        <end position="129"/>
    </location>
</feature>
<feature type="domain" description="Homeobox" evidence="10">
    <location>
        <begin position="68"/>
        <end position="128"/>
    </location>
</feature>
<name>A0A085N1W4_9BILA</name>
<organism evidence="11">
    <name type="scientific">Trichuris suis</name>
    <name type="common">pig whipworm</name>
    <dbReference type="NCBI Taxonomy" id="68888"/>
    <lineage>
        <taxon>Eukaryota</taxon>
        <taxon>Metazoa</taxon>
        <taxon>Ecdysozoa</taxon>
        <taxon>Nematoda</taxon>
        <taxon>Enoplea</taxon>
        <taxon>Dorylaimia</taxon>
        <taxon>Trichinellida</taxon>
        <taxon>Trichuridae</taxon>
        <taxon>Trichuris</taxon>
    </lineage>
</organism>
<evidence type="ECO:0000256" key="1">
    <source>
        <dbReference type="ARBA" id="ARBA00004123"/>
    </source>
</evidence>
<dbReference type="GO" id="GO:0000978">
    <property type="term" value="F:RNA polymerase II cis-regulatory region sequence-specific DNA binding"/>
    <property type="evidence" value="ECO:0007669"/>
    <property type="project" value="TreeGrafter"/>
</dbReference>
<evidence type="ECO:0000256" key="3">
    <source>
        <dbReference type="ARBA" id="ARBA00022473"/>
    </source>
</evidence>
<evidence type="ECO:0000256" key="9">
    <source>
        <dbReference type="SAM" id="MobiDB-lite"/>
    </source>
</evidence>
<dbReference type="InterPro" id="IPR020479">
    <property type="entry name" value="HD_metazoa"/>
</dbReference>
<dbReference type="PANTHER" id="PTHR24340:SF82">
    <property type="entry name" value="HOMEOBOX PROTEIN VND"/>
    <property type="match status" value="1"/>
</dbReference>
<feature type="compositionally biased region" description="Low complexity" evidence="9">
    <location>
        <begin position="7"/>
        <end position="18"/>
    </location>
</feature>
<dbReference type="InterPro" id="IPR050394">
    <property type="entry name" value="Homeobox_NK-like"/>
</dbReference>
<protein>
    <recommendedName>
        <fullName evidence="10">Homeobox domain-containing protein</fullName>
    </recommendedName>
</protein>
<dbReference type="CDD" id="cd00086">
    <property type="entry name" value="homeodomain"/>
    <property type="match status" value="1"/>
</dbReference>
<evidence type="ECO:0000256" key="5">
    <source>
        <dbReference type="ARBA" id="ARBA00023155"/>
    </source>
</evidence>
<dbReference type="Proteomes" id="UP000030758">
    <property type="component" value="Unassembled WGS sequence"/>
</dbReference>
<dbReference type="PRINTS" id="PR00024">
    <property type="entry name" value="HOMEOBOX"/>
</dbReference>
<feature type="region of interest" description="Disordered" evidence="9">
    <location>
        <begin position="1"/>
        <end position="73"/>
    </location>
</feature>
<evidence type="ECO:0000256" key="4">
    <source>
        <dbReference type="ARBA" id="ARBA00023125"/>
    </source>
</evidence>
<comment type="similarity">
    <text evidence="2">Belongs to the NK-2 homeobox family.</text>
</comment>
<dbReference type="InterPro" id="IPR001356">
    <property type="entry name" value="HD"/>
</dbReference>
<dbReference type="Pfam" id="PF00046">
    <property type="entry name" value="Homeodomain"/>
    <property type="match status" value="1"/>
</dbReference>
<dbReference type="Gene3D" id="1.10.10.60">
    <property type="entry name" value="Homeodomain-like"/>
    <property type="match status" value="1"/>
</dbReference>
<dbReference type="GO" id="GO:0000981">
    <property type="term" value="F:DNA-binding transcription factor activity, RNA polymerase II-specific"/>
    <property type="evidence" value="ECO:0007669"/>
    <property type="project" value="InterPro"/>
</dbReference>
<keyword evidence="3" id="KW-0217">Developmental protein</keyword>
<dbReference type="SMART" id="SM00389">
    <property type="entry name" value="HOX"/>
    <property type="match status" value="1"/>
</dbReference>
<gene>
    <name evidence="11" type="ORF">M514_24386</name>
</gene>
<keyword evidence="5 7" id="KW-0371">Homeobox</keyword>
<feature type="compositionally biased region" description="Basic and acidic residues" evidence="9">
    <location>
        <begin position="24"/>
        <end position="41"/>
    </location>
</feature>
<evidence type="ECO:0000256" key="6">
    <source>
        <dbReference type="ARBA" id="ARBA00023242"/>
    </source>
</evidence>
<evidence type="ECO:0000259" key="10">
    <source>
        <dbReference type="PROSITE" id="PS50071"/>
    </source>
</evidence>
<dbReference type="InterPro" id="IPR017970">
    <property type="entry name" value="Homeobox_CS"/>
</dbReference>
<dbReference type="FunFam" id="1.10.10.60:FF:000101">
    <property type="entry name" value="NK2 homeobox 8"/>
    <property type="match status" value="1"/>
</dbReference>
<dbReference type="PROSITE" id="PS00027">
    <property type="entry name" value="HOMEOBOX_1"/>
    <property type="match status" value="1"/>
</dbReference>
<keyword evidence="6 7" id="KW-0539">Nucleus</keyword>
<dbReference type="PANTHER" id="PTHR24340">
    <property type="entry name" value="HOMEOBOX PROTEIN NKX"/>
    <property type="match status" value="1"/>
</dbReference>
<dbReference type="SUPFAM" id="SSF46689">
    <property type="entry name" value="Homeodomain-like"/>
    <property type="match status" value="1"/>
</dbReference>
<comment type="subcellular location">
    <subcellularLocation>
        <location evidence="1 7 8">Nucleus</location>
    </subcellularLocation>
</comment>
<dbReference type="PROSITE" id="PS50071">
    <property type="entry name" value="HOMEOBOX_2"/>
    <property type="match status" value="1"/>
</dbReference>
<evidence type="ECO:0000256" key="8">
    <source>
        <dbReference type="RuleBase" id="RU000682"/>
    </source>
</evidence>
<accession>A0A085N1W4</accession>
<feature type="non-terminal residue" evidence="11">
    <location>
        <position position="1"/>
    </location>
</feature>
<reference evidence="11" key="1">
    <citation type="journal article" date="2014" name="Nat. Genet.">
        <title>Genome and transcriptome of the porcine whipworm Trichuris suis.</title>
        <authorList>
            <person name="Jex A.R."/>
            <person name="Nejsum P."/>
            <person name="Schwarz E.M."/>
            <person name="Hu L."/>
            <person name="Young N.D."/>
            <person name="Hall R.S."/>
            <person name="Korhonen P.K."/>
            <person name="Liao S."/>
            <person name="Thamsborg S."/>
            <person name="Xia J."/>
            <person name="Xu P."/>
            <person name="Wang S."/>
            <person name="Scheerlinck J.P."/>
            <person name="Hofmann A."/>
            <person name="Sternberg P.W."/>
            <person name="Wang J."/>
            <person name="Gasser R.B."/>
        </authorList>
    </citation>
    <scope>NUCLEOTIDE SEQUENCE [LARGE SCALE GENOMIC DNA]</scope>
    <source>
        <strain evidence="11">DCEP-RM93F</strain>
    </source>
</reference>
<dbReference type="EMBL" id="KL367573">
    <property type="protein sequence ID" value="KFD63460.1"/>
    <property type="molecule type" value="Genomic_DNA"/>
</dbReference>
<dbReference type="GO" id="GO:0005634">
    <property type="term" value="C:nucleus"/>
    <property type="evidence" value="ECO:0007669"/>
    <property type="project" value="UniProtKB-SubCell"/>
</dbReference>
<dbReference type="InterPro" id="IPR009057">
    <property type="entry name" value="Homeodomain-like_sf"/>
</dbReference>
<evidence type="ECO:0000313" key="11">
    <source>
        <dbReference type="EMBL" id="KFD63460.1"/>
    </source>
</evidence>
<dbReference type="GO" id="GO:0030154">
    <property type="term" value="P:cell differentiation"/>
    <property type="evidence" value="ECO:0007669"/>
    <property type="project" value="TreeGrafter"/>
</dbReference>